<accession>A0ABW0WT90</accession>
<comment type="similarity">
    <text evidence="1">Belongs to the short-chain dehydrogenases/reductases (SDR) family.</text>
</comment>
<dbReference type="PANTHER" id="PTHR42879">
    <property type="entry name" value="3-OXOACYL-(ACYL-CARRIER-PROTEIN) REDUCTASE"/>
    <property type="match status" value="1"/>
</dbReference>
<evidence type="ECO:0000313" key="3">
    <source>
        <dbReference type="EMBL" id="MFC5659530.1"/>
    </source>
</evidence>
<dbReference type="InterPro" id="IPR036291">
    <property type="entry name" value="NAD(P)-bd_dom_sf"/>
</dbReference>
<dbReference type="InterPro" id="IPR057326">
    <property type="entry name" value="KR_dom"/>
</dbReference>
<dbReference type="RefSeq" id="WP_344352732.1">
    <property type="nucleotide sequence ID" value="NZ_BAAASM010000066.1"/>
</dbReference>
<reference evidence="4" key="1">
    <citation type="journal article" date="2019" name="Int. J. Syst. Evol. Microbiol.">
        <title>The Global Catalogue of Microorganisms (GCM) 10K type strain sequencing project: providing services to taxonomists for standard genome sequencing and annotation.</title>
        <authorList>
            <consortium name="The Broad Institute Genomics Platform"/>
            <consortium name="The Broad Institute Genome Sequencing Center for Infectious Disease"/>
            <person name="Wu L."/>
            <person name="Ma J."/>
        </authorList>
    </citation>
    <scope>NUCLEOTIDE SEQUENCE [LARGE SCALE GENOMIC DNA]</scope>
    <source>
        <strain evidence="4">KCTC 5701</strain>
    </source>
</reference>
<dbReference type="SUPFAM" id="SSF51735">
    <property type="entry name" value="NAD(P)-binding Rossmann-fold domains"/>
    <property type="match status" value="1"/>
</dbReference>
<dbReference type="Proteomes" id="UP001596065">
    <property type="component" value="Unassembled WGS sequence"/>
</dbReference>
<dbReference type="EMBL" id="JBHSOE010000067">
    <property type="protein sequence ID" value="MFC5659530.1"/>
    <property type="molecule type" value="Genomic_DNA"/>
</dbReference>
<dbReference type="InterPro" id="IPR050259">
    <property type="entry name" value="SDR"/>
</dbReference>
<dbReference type="SMART" id="SM00822">
    <property type="entry name" value="PKS_KR"/>
    <property type="match status" value="1"/>
</dbReference>
<evidence type="ECO:0000259" key="2">
    <source>
        <dbReference type="SMART" id="SM00822"/>
    </source>
</evidence>
<dbReference type="Gene3D" id="3.40.50.720">
    <property type="entry name" value="NAD(P)-binding Rossmann-like Domain"/>
    <property type="match status" value="1"/>
</dbReference>
<dbReference type="Pfam" id="PF13561">
    <property type="entry name" value="adh_short_C2"/>
    <property type="match status" value="1"/>
</dbReference>
<comment type="caution">
    <text evidence="3">The sequence shown here is derived from an EMBL/GenBank/DDBJ whole genome shotgun (WGS) entry which is preliminary data.</text>
</comment>
<name>A0ABW0WT90_STRNO</name>
<gene>
    <name evidence="3" type="ORF">ACFP3J_29155</name>
</gene>
<dbReference type="InterPro" id="IPR002347">
    <property type="entry name" value="SDR_fam"/>
</dbReference>
<evidence type="ECO:0000256" key="1">
    <source>
        <dbReference type="ARBA" id="ARBA00006484"/>
    </source>
</evidence>
<evidence type="ECO:0000313" key="4">
    <source>
        <dbReference type="Proteomes" id="UP001596065"/>
    </source>
</evidence>
<proteinExistence type="inferred from homology"/>
<dbReference type="PANTHER" id="PTHR42879:SF2">
    <property type="entry name" value="3-OXOACYL-[ACYL-CARRIER-PROTEIN] REDUCTASE FABG"/>
    <property type="match status" value="1"/>
</dbReference>
<feature type="domain" description="Ketoreductase" evidence="2">
    <location>
        <begin position="14"/>
        <end position="196"/>
    </location>
</feature>
<organism evidence="3 4">
    <name type="scientific">Streptomyces nogalater</name>
    <dbReference type="NCBI Taxonomy" id="38314"/>
    <lineage>
        <taxon>Bacteria</taxon>
        <taxon>Bacillati</taxon>
        <taxon>Actinomycetota</taxon>
        <taxon>Actinomycetes</taxon>
        <taxon>Kitasatosporales</taxon>
        <taxon>Streptomycetaceae</taxon>
        <taxon>Streptomyces</taxon>
    </lineage>
</organism>
<sequence>MTRNVSASGPLEGRIALVTGGSRGIGAATATTLAELGADVVLTYRSSLDEAKAVAAACEEKGVNATLLRADLDAADGAEELVTAVRERVDHLDVVVSNACASYPRVPLSDMDPTALGDKVRNDVVLLHRLTTAFVPAMRERGYGRLVVISSGSSWGPTAPGLAAHGVTKAALEGYVRYAADEFGSGGVTVNGLALGFVLTDASSVVPQPAREALANATPAGRLGTPQDIANVVSLLASPESEWINGATLPVTGGLNYPLNLSRVRGH</sequence>
<dbReference type="PRINTS" id="PR00081">
    <property type="entry name" value="GDHRDH"/>
</dbReference>
<keyword evidence="4" id="KW-1185">Reference proteome</keyword>
<protein>
    <submittedName>
        <fullName evidence="3">SDR family oxidoreductase</fullName>
    </submittedName>
</protein>
<dbReference type="CDD" id="cd05359">
    <property type="entry name" value="ChcA_like_SDR_c"/>
    <property type="match status" value="1"/>
</dbReference>